<dbReference type="RefSeq" id="WP_011657082.1">
    <property type="nucleotide sequence ID" value="NC_008390.1"/>
</dbReference>
<dbReference type="InterPro" id="IPR001130">
    <property type="entry name" value="TatD-like"/>
</dbReference>
<dbReference type="PROSITE" id="PS01137">
    <property type="entry name" value="TATD_1"/>
    <property type="match status" value="1"/>
</dbReference>
<keyword evidence="6" id="KW-1185">Reference proteome</keyword>
<evidence type="ECO:0000256" key="4">
    <source>
        <dbReference type="PIRSR" id="PIRSR005902-1"/>
    </source>
</evidence>
<dbReference type="InterPro" id="IPR015991">
    <property type="entry name" value="TatD/YcfH-like"/>
</dbReference>
<sequence>MFVDSHCHINFKGLADRLPAVLENMREHDVTHALCVSVDFETLPDVLAIAQAHDNVYASVGVHPDHEDAREPTLAELIELAAHPKVVAIGETGLDYYRLEGRSIADMEWQRERFRTHIRAATATMKPLIIHTRASSEDTLRIMAEEHADVPGGVMHCFTEPWPVAEQALAQNFHISLSGIVTFKNATDVQDVARRVPLERLLIETDSPYLAPVPYRGKPNEPAYVSHVGRFIASERGIAVEALADATTQNFFRLFKIARS</sequence>
<evidence type="ECO:0000256" key="2">
    <source>
        <dbReference type="ARBA" id="ARBA00022723"/>
    </source>
</evidence>
<organism evidence="5 6">
    <name type="scientific">Burkholderia ambifaria (strain ATCC BAA-244 / DSM 16087 / CCUG 44356 / LMG 19182 / AMMD)</name>
    <name type="common">Burkholderia cepacia (strain AMMD)</name>
    <dbReference type="NCBI Taxonomy" id="339670"/>
    <lineage>
        <taxon>Bacteria</taxon>
        <taxon>Pseudomonadati</taxon>
        <taxon>Pseudomonadota</taxon>
        <taxon>Betaproteobacteria</taxon>
        <taxon>Burkholderiales</taxon>
        <taxon>Burkholderiaceae</taxon>
        <taxon>Burkholderia</taxon>
        <taxon>Burkholderia cepacia complex</taxon>
    </lineage>
</organism>
<dbReference type="CDD" id="cd01310">
    <property type="entry name" value="TatD_DNAse"/>
    <property type="match status" value="1"/>
</dbReference>
<dbReference type="eggNOG" id="COG0084">
    <property type="taxonomic scope" value="Bacteria"/>
</dbReference>
<dbReference type="FunFam" id="3.20.20.140:FF:000005">
    <property type="entry name" value="TatD family hydrolase"/>
    <property type="match status" value="1"/>
</dbReference>
<keyword evidence="2 4" id="KW-0479">Metal-binding</keyword>
<gene>
    <name evidence="5" type="ordered locus">Bamb_1828</name>
</gene>
<dbReference type="GO" id="GO:0016788">
    <property type="term" value="F:hydrolase activity, acting on ester bonds"/>
    <property type="evidence" value="ECO:0007669"/>
    <property type="project" value="InterPro"/>
</dbReference>
<feature type="binding site" evidence="4">
    <location>
        <position position="131"/>
    </location>
    <ligand>
        <name>a divalent metal cation</name>
        <dbReference type="ChEBI" id="CHEBI:60240"/>
        <label>2</label>
    </ligand>
</feature>
<dbReference type="Proteomes" id="UP000000662">
    <property type="component" value="Chromosome 1"/>
</dbReference>
<dbReference type="InterPro" id="IPR018228">
    <property type="entry name" value="DNase_TatD-rel_CS"/>
</dbReference>
<feature type="binding site" evidence="4">
    <location>
        <position position="206"/>
    </location>
    <ligand>
        <name>a divalent metal cation</name>
        <dbReference type="ChEBI" id="CHEBI:60240"/>
        <label>1</label>
    </ligand>
</feature>
<evidence type="ECO:0000256" key="3">
    <source>
        <dbReference type="ARBA" id="ARBA00022801"/>
    </source>
</evidence>
<dbReference type="AlphaFoldDB" id="Q0BEN9"/>
<proteinExistence type="inferred from homology"/>
<dbReference type="InterPro" id="IPR032466">
    <property type="entry name" value="Metal_Hydrolase"/>
</dbReference>
<dbReference type="GeneID" id="93085966"/>
<reference evidence="5" key="1">
    <citation type="submission" date="2009-01" db="EMBL/GenBank/DDBJ databases">
        <title>Complete sequence of Chromosome 1 of Burkholderia cepacia AMMD.</title>
        <authorList>
            <consortium name="US DOE Joint Genome Institute"/>
            <person name="Copeland A."/>
            <person name="Lucas S."/>
            <person name="Lapidus A."/>
            <person name="Barry K."/>
            <person name="Detter J.C."/>
            <person name="Glavina del Rio T."/>
            <person name="Hammon N."/>
            <person name="Israni S."/>
            <person name="Pitluck S."/>
            <person name="Bruce D."/>
            <person name="Chain P."/>
            <person name="Malfatti S."/>
            <person name="Shin M."/>
            <person name="Vergez L."/>
            <person name="Schmutz J."/>
            <person name="Larimer F."/>
            <person name="Land M."/>
            <person name="Hauser L."/>
            <person name="Kyrpides N."/>
            <person name="Kim E."/>
            <person name="Parke J."/>
            <person name="Coenye T."/>
            <person name="Konstantinidis K."/>
            <person name="Ramette A."/>
            <person name="Tiedje J."/>
            <person name="Richardson P."/>
        </authorList>
    </citation>
    <scope>NUCLEOTIDE SEQUENCE [LARGE SCALE GENOMIC DNA]</scope>
    <source>
        <strain evidence="5">AMMD</strain>
    </source>
</reference>
<dbReference type="PIRSF" id="PIRSF005902">
    <property type="entry name" value="DNase_TatD"/>
    <property type="match status" value="1"/>
</dbReference>
<name>Q0BEN9_BURCM</name>
<dbReference type="KEGG" id="bam:Bamb_1828"/>
<evidence type="ECO:0000313" key="5">
    <source>
        <dbReference type="EMBL" id="ABI87384.1"/>
    </source>
</evidence>
<protein>
    <submittedName>
        <fullName evidence="5">Hydrolase, TatD family</fullName>
    </submittedName>
</protein>
<dbReference type="PATRIC" id="fig|339670.21.peg.3129"/>
<feature type="binding site" evidence="4">
    <location>
        <position position="8"/>
    </location>
    <ligand>
        <name>a divalent metal cation</name>
        <dbReference type="ChEBI" id="CHEBI:60240"/>
        <label>1</label>
    </ligand>
</feature>
<dbReference type="EMBL" id="CP000440">
    <property type="protein sequence ID" value="ABI87384.1"/>
    <property type="molecule type" value="Genomic_DNA"/>
</dbReference>
<evidence type="ECO:0000256" key="1">
    <source>
        <dbReference type="ARBA" id="ARBA00009275"/>
    </source>
</evidence>
<accession>Q0BEN9</accession>
<feature type="binding site" evidence="4">
    <location>
        <position position="91"/>
    </location>
    <ligand>
        <name>a divalent metal cation</name>
        <dbReference type="ChEBI" id="CHEBI:60240"/>
        <label>1</label>
    </ligand>
</feature>
<dbReference type="GO" id="GO:0046872">
    <property type="term" value="F:metal ion binding"/>
    <property type="evidence" value="ECO:0007669"/>
    <property type="project" value="UniProtKB-KW"/>
</dbReference>
<dbReference type="Pfam" id="PF01026">
    <property type="entry name" value="TatD_DNase"/>
    <property type="match status" value="1"/>
</dbReference>
<feature type="binding site" evidence="4">
    <location>
        <position position="156"/>
    </location>
    <ligand>
        <name>a divalent metal cation</name>
        <dbReference type="ChEBI" id="CHEBI:60240"/>
        <label>2</label>
    </ligand>
</feature>
<dbReference type="PANTHER" id="PTHR46124">
    <property type="entry name" value="D-AMINOACYL-TRNA DEACYLASE"/>
    <property type="match status" value="1"/>
</dbReference>
<comment type="similarity">
    <text evidence="1">Belongs to the metallo-dependent hydrolases superfamily. TatD-type hydrolase family.</text>
</comment>
<dbReference type="GO" id="GO:0004536">
    <property type="term" value="F:DNA nuclease activity"/>
    <property type="evidence" value="ECO:0007669"/>
    <property type="project" value="InterPro"/>
</dbReference>
<dbReference type="GO" id="GO:0005829">
    <property type="term" value="C:cytosol"/>
    <property type="evidence" value="ECO:0007669"/>
    <property type="project" value="TreeGrafter"/>
</dbReference>
<dbReference type="PROSITE" id="PS01091">
    <property type="entry name" value="TATD_3"/>
    <property type="match status" value="1"/>
</dbReference>
<dbReference type="Gene3D" id="3.20.20.140">
    <property type="entry name" value="Metal-dependent hydrolases"/>
    <property type="match status" value="1"/>
</dbReference>
<feature type="binding site" evidence="4">
    <location>
        <position position="6"/>
    </location>
    <ligand>
        <name>a divalent metal cation</name>
        <dbReference type="ChEBI" id="CHEBI:60240"/>
        <label>1</label>
    </ligand>
</feature>
<dbReference type="PANTHER" id="PTHR46124:SF2">
    <property type="entry name" value="D-AMINOACYL-TRNA DEACYLASE"/>
    <property type="match status" value="1"/>
</dbReference>
<dbReference type="SUPFAM" id="SSF51556">
    <property type="entry name" value="Metallo-dependent hydrolases"/>
    <property type="match status" value="1"/>
</dbReference>
<evidence type="ECO:0000313" key="6">
    <source>
        <dbReference type="Proteomes" id="UP000000662"/>
    </source>
</evidence>
<keyword evidence="3 5" id="KW-0378">Hydrolase</keyword>
<dbReference type="NCBIfam" id="TIGR00010">
    <property type="entry name" value="YchF/TatD family DNA exonuclease"/>
    <property type="match status" value="1"/>
</dbReference>